<dbReference type="HOGENOM" id="CLU_578675_0_0_1"/>
<dbReference type="Proteomes" id="UP000027195">
    <property type="component" value="Unassembled WGS sequence"/>
</dbReference>
<evidence type="ECO:0000313" key="2">
    <source>
        <dbReference type="EMBL" id="KDQ15374.1"/>
    </source>
</evidence>
<evidence type="ECO:0000256" key="1">
    <source>
        <dbReference type="SAM" id="MobiDB-lite"/>
    </source>
</evidence>
<keyword evidence="3" id="KW-1185">Reference proteome</keyword>
<dbReference type="OrthoDB" id="2579508at2759"/>
<feature type="region of interest" description="Disordered" evidence="1">
    <location>
        <begin position="281"/>
        <end position="342"/>
    </location>
</feature>
<reference evidence="3" key="1">
    <citation type="journal article" date="2014" name="Proc. Natl. Acad. Sci. U.S.A.">
        <title>Extensive sampling of basidiomycete genomes demonstrates inadequacy of the white-rot/brown-rot paradigm for wood decay fungi.</title>
        <authorList>
            <person name="Riley R."/>
            <person name="Salamov A.A."/>
            <person name="Brown D.W."/>
            <person name="Nagy L.G."/>
            <person name="Floudas D."/>
            <person name="Held B.W."/>
            <person name="Levasseur A."/>
            <person name="Lombard V."/>
            <person name="Morin E."/>
            <person name="Otillar R."/>
            <person name="Lindquist E.A."/>
            <person name="Sun H."/>
            <person name="LaButti K.M."/>
            <person name="Schmutz J."/>
            <person name="Jabbour D."/>
            <person name="Luo H."/>
            <person name="Baker S.E."/>
            <person name="Pisabarro A.G."/>
            <person name="Walton J.D."/>
            <person name="Blanchette R.A."/>
            <person name="Henrissat B."/>
            <person name="Martin F."/>
            <person name="Cullen D."/>
            <person name="Hibbett D.S."/>
            <person name="Grigoriev I.V."/>
        </authorList>
    </citation>
    <scope>NUCLEOTIDE SEQUENCE [LARGE SCALE GENOMIC DNA]</scope>
    <source>
        <strain evidence="3">FD-172 SS1</strain>
    </source>
</reference>
<dbReference type="InParanoid" id="A0A067MIN8"/>
<feature type="compositionally biased region" description="Basic and acidic residues" evidence="1">
    <location>
        <begin position="281"/>
        <end position="291"/>
    </location>
</feature>
<gene>
    <name evidence="2" type="ORF">BOTBODRAFT_54668</name>
</gene>
<accession>A0A067MIN8</accession>
<organism evidence="2 3">
    <name type="scientific">Botryobasidium botryosum (strain FD-172 SS1)</name>
    <dbReference type="NCBI Taxonomy" id="930990"/>
    <lineage>
        <taxon>Eukaryota</taxon>
        <taxon>Fungi</taxon>
        <taxon>Dikarya</taxon>
        <taxon>Basidiomycota</taxon>
        <taxon>Agaricomycotina</taxon>
        <taxon>Agaricomycetes</taxon>
        <taxon>Cantharellales</taxon>
        <taxon>Botryobasidiaceae</taxon>
        <taxon>Botryobasidium</taxon>
    </lineage>
</organism>
<evidence type="ECO:0000313" key="3">
    <source>
        <dbReference type="Proteomes" id="UP000027195"/>
    </source>
</evidence>
<dbReference type="EMBL" id="KL198032">
    <property type="protein sequence ID" value="KDQ15374.1"/>
    <property type="molecule type" value="Genomic_DNA"/>
</dbReference>
<protein>
    <submittedName>
        <fullName evidence="2">Uncharacterized protein</fullName>
    </submittedName>
</protein>
<sequence length="472" mass="52234">MGSSEEVPSPTIPLQDYLWGARAPKLKTFGSLPRGKKNLGVTQQTTVHAKANMALKLMPFHDEVFNFNASCFIQTLCLPEKAPMEMSQLTLPIPSNPDIITRSLSNLAIVSDEKDIVSWLHDAPLHTVVEICKQLGQNDWYFKEADFVGQDKSRCFKWGKQVDQDLWVTYMVVAVYSPWEPDAKEAGAKKPDTRLQHLGDVEGPAMWFKSCRQMANKEKTRFFIATTYDEWVFGTFIDEDFKVAMVTSARSREDGSRENESKTTPTILQLLLYWGEMAKRGHTEGRSKRDAQGAGLGKRGPSKRRRTKRKQAPESLPEPSHNPSTDSPQVPPGPGLVPALTSGSRYCHIGESTLSAREQHNGPFGVGYGSQFAGGGLPLAEAFARESTHVYEHDTSSEGLTLARTSDAQETPPRQSGDPPPLMNVSDDSLCDSGCYIDGTSQVQLGPSYSLTPQPALAHDTSWMYGEMMNRS</sequence>
<feature type="region of interest" description="Disordered" evidence="1">
    <location>
        <begin position="393"/>
        <end position="425"/>
    </location>
</feature>
<feature type="compositionally biased region" description="Polar residues" evidence="1">
    <location>
        <begin position="397"/>
        <end position="414"/>
    </location>
</feature>
<dbReference type="AlphaFoldDB" id="A0A067MIN8"/>
<name>A0A067MIN8_BOTB1</name>
<feature type="compositionally biased region" description="Basic residues" evidence="1">
    <location>
        <begin position="300"/>
        <end position="310"/>
    </location>
</feature>
<proteinExistence type="predicted"/>